<dbReference type="Pfam" id="PF00126">
    <property type="entry name" value="HTH_1"/>
    <property type="match status" value="1"/>
</dbReference>
<evidence type="ECO:0000256" key="2">
    <source>
        <dbReference type="ARBA" id="ARBA00023015"/>
    </source>
</evidence>
<dbReference type="SUPFAM" id="SSF53850">
    <property type="entry name" value="Periplasmic binding protein-like II"/>
    <property type="match status" value="1"/>
</dbReference>
<evidence type="ECO:0000313" key="8">
    <source>
        <dbReference type="Proteomes" id="UP000254603"/>
    </source>
</evidence>
<dbReference type="GO" id="GO:0005829">
    <property type="term" value="C:cytosol"/>
    <property type="evidence" value="ECO:0007669"/>
    <property type="project" value="TreeGrafter"/>
</dbReference>
<evidence type="ECO:0000256" key="3">
    <source>
        <dbReference type="ARBA" id="ARBA00023125"/>
    </source>
</evidence>
<dbReference type="Gene3D" id="1.10.10.10">
    <property type="entry name" value="Winged helix-like DNA-binding domain superfamily/Winged helix DNA-binding domain"/>
    <property type="match status" value="1"/>
</dbReference>
<evidence type="ECO:0000313" key="9">
    <source>
        <dbReference type="Proteomes" id="UP000594903"/>
    </source>
</evidence>
<dbReference type="GO" id="GO:0003677">
    <property type="term" value="F:DNA binding"/>
    <property type="evidence" value="ECO:0007669"/>
    <property type="project" value="UniProtKB-KW"/>
</dbReference>
<evidence type="ECO:0000256" key="4">
    <source>
        <dbReference type="ARBA" id="ARBA00023163"/>
    </source>
</evidence>
<dbReference type="PROSITE" id="PS50931">
    <property type="entry name" value="HTH_LYSR"/>
    <property type="match status" value="1"/>
</dbReference>
<dbReference type="STRING" id="1122619.GCA_000373745_02308"/>
<evidence type="ECO:0000256" key="1">
    <source>
        <dbReference type="ARBA" id="ARBA00009437"/>
    </source>
</evidence>
<evidence type="ECO:0000313" key="7">
    <source>
        <dbReference type="EMBL" id="SUA55195.1"/>
    </source>
</evidence>
<name>A0A378XIA6_9BURK</name>
<reference evidence="7 8" key="1">
    <citation type="submission" date="2018-06" db="EMBL/GenBank/DDBJ databases">
        <authorList>
            <consortium name="Pathogen Informatics"/>
            <person name="Doyle S."/>
        </authorList>
    </citation>
    <scope>NUCLEOTIDE SEQUENCE [LARGE SCALE GENOMIC DNA]</scope>
    <source>
        <strain evidence="7 8">NCTC11997</strain>
    </source>
</reference>
<dbReference type="Proteomes" id="UP000594903">
    <property type="component" value="Chromosome"/>
</dbReference>
<dbReference type="Proteomes" id="UP000254603">
    <property type="component" value="Unassembled WGS sequence"/>
</dbReference>
<keyword evidence="2" id="KW-0805">Transcription regulation</keyword>
<dbReference type="InterPro" id="IPR000847">
    <property type="entry name" value="LysR_HTH_N"/>
</dbReference>
<dbReference type="InterPro" id="IPR036388">
    <property type="entry name" value="WH-like_DNA-bd_sf"/>
</dbReference>
<sequence length="307" mass="34365">MDIKQLRYFTYVAETGSYTRAAEVIDVAQPVLSRQIRRLEVELGQALLIRHGRGVALTDAGQTLLKHSRLILQQLDLAYEDLNLSDGKLRGHAFLGIPPTLAKIISVDIIKAFKENLPDAKLTIVEAMTVNIEESINLGRVDIGLLHNPSLSQNIENKLLLKEELHLICHLDNPIAQKDTICLSELENVPLILPSISNTIRMLFEKEMFKMNIKPTIAWEIDSVDIIMSLVAEGMGSAILSQYALPITRQRALLKAVPITSPKLINQLYLAVSSKRMVTRLHKEVITLLTDICTKHFPTHSNSNSQQ</sequence>
<dbReference type="PANTHER" id="PTHR30419">
    <property type="entry name" value="HTH-TYPE TRANSCRIPTIONAL REGULATOR YBHD"/>
    <property type="match status" value="1"/>
</dbReference>
<dbReference type="InterPro" id="IPR050950">
    <property type="entry name" value="HTH-type_LysR_regulators"/>
</dbReference>
<keyword evidence="3" id="KW-0238">DNA-binding</keyword>
<evidence type="ECO:0000259" key="5">
    <source>
        <dbReference type="PROSITE" id="PS50931"/>
    </source>
</evidence>
<keyword evidence="4" id="KW-0804">Transcription</keyword>
<reference evidence="6 9" key="2">
    <citation type="submission" date="2020-12" db="EMBL/GenBank/DDBJ databases">
        <title>FDA dAtabase for Regulatory Grade micrObial Sequences (FDA-ARGOS): Supporting development and validation of Infectious Disease Dx tests.</title>
        <authorList>
            <person name="Sproer C."/>
            <person name="Gronow S."/>
            <person name="Severitt S."/>
            <person name="Schroder I."/>
            <person name="Tallon L."/>
            <person name="Sadzewicz L."/>
            <person name="Zhao X."/>
            <person name="Boylan J."/>
            <person name="Ott S."/>
            <person name="Bowen H."/>
            <person name="Vavikolanu K."/>
            <person name="Mehta A."/>
            <person name="Aluvathingal J."/>
            <person name="Nadendla S."/>
            <person name="Lowell S."/>
            <person name="Myers T."/>
            <person name="Yan Y."/>
            <person name="Sichtig H."/>
        </authorList>
    </citation>
    <scope>NUCLEOTIDE SEQUENCE [LARGE SCALE GENOMIC DNA]</scope>
    <source>
        <strain evidence="6 9">FDAARGOS_872</strain>
    </source>
</reference>
<proteinExistence type="inferred from homology"/>
<comment type="similarity">
    <text evidence="1">Belongs to the LysR transcriptional regulatory family.</text>
</comment>
<feature type="domain" description="HTH lysR-type" evidence="5">
    <location>
        <begin position="1"/>
        <end position="58"/>
    </location>
</feature>
<dbReference type="SUPFAM" id="SSF46785">
    <property type="entry name" value="Winged helix' DNA-binding domain"/>
    <property type="match status" value="1"/>
</dbReference>
<dbReference type="InterPro" id="IPR005119">
    <property type="entry name" value="LysR_subst-bd"/>
</dbReference>
<dbReference type="FunFam" id="1.10.10.10:FF:000001">
    <property type="entry name" value="LysR family transcriptional regulator"/>
    <property type="match status" value="1"/>
</dbReference>
<dbReference type="Pfam" id="PF03466">
    <property type="entry name" value="LysR_substrate"/>
    <property type="match status" value="1"/>
</dbReference>
<dbReference type="GO" id="GO:0003700">
    <property type="term" value="F:DNA-binding transcription factor activity"/>
    <property type="evidence" value="ECO:0007669"/>
    <property type="project" value="InterPro"/>
</dbReference>
<dbReference type="InterPro" id="IPR036390">
    <property type="entry name" value="WH_DNA-bd_sf"/>
</dbReference>
<keyword evidence="9" id="KW-1185">Reference proteome</keyword>
<protein>
    <submittedName>
        <fullName evidence="7">HTH-type transcriptional regulator gltC</fullName>
    </submittedName>
    <submittedName>
        <fullName evidence="6">LysR family transcriptional regulator</fullName>
    </submittedName>
</protein>
<dbReference type="AlphaFoldDB" id="A0A378XIA6"/>
<organism evidence="7 8">
    <name type="scientific">Oligella ureolytica</name>
    <dbReference type="NCBI Taxonomy" id="90244"/>
    <lineage>
        <taxon>Bacteria</taxon>
        <taxon>Pseudomonadati</taxon>
        <taxon>Pseudomonadota</taxon>
        <taxon>Betaproteobacteria</taxon>
        <taxon>Burkholderiales</taxon>
        <taxon>Alcaligenaceae</taxon>
        <taxon>Oligella</taxon>
    </lineage>
</organism>
<dbReference type="OrthoDB" id="8587114at2"/>
<evidence type="ECO:0000313" key="6">
    <source>
        <dbReference type="EMBL" id="QPT39195.1"/>
    </source>
</evidence>
<dbReference type="Gene3D" id="3.40.190.290">
    <property type="match status" value="1"/>
</dbReference>
<accession>A0A378XIA6</accession>
<dbReference type="RefSeq" id="WP_018575492.1">
    <property type="nucleotide sequence ID" value="NZ_CP065725.1"/>
</dbReference>
<gene>
    <name evidence="7" type="primary">gltC</name>
    <name evidence="6" type="ORF">I6G29_08365</name>
    <name evidence="7" type="ORF">NCTC11997_01738</name>
</gene>
<dbReference type="PRINTS" id="PR00039">
    <property type="entry name" value="HTHLYSR"/>
</dbReference>
<dbReference type="EMBL" id="CP065725">
    <property type="protein sequence ID" value="QPT39195.1"/>
    <property type="molecule type" value="Genomic_DNA"/>
</dbReference>
<dbReference type="EMBL" id="UGSB01000001">
    <property type="protein sequence ID" value="SUA55195.1"/>
    <property type="molecule type" value="Genomic_DNA"/>
</dbReference>